<sequence length="171" mass="19171">MPLDEGNCELAYLGLGSNLGNREENLKQAVALLDAIVGIEVERLSSWYETAPVGKIDQGWFLNGVARIKTTMPARELLRAVMAVEQRLGRVRRERWGPRTIDIDILLYDDIKVTEPDLEIPHPRMLERAFVLIPLAEIAPDLLLPDGRRAAEAAREGFPGQEVLPYKGTRC</sequence>
<dbReference type="PANTHER" id="PTHR43071">
    <property type="entry name" value="2-AMINO-4-HYDROXY-6-HYDROXYMETHYLDIHYDROPTERIDINE PYROPHOSPHOKINASE"/>
    <property type="match status" value="1"/>
</dbReference>
<dbReference type="EMBL" id="DF238840">
    <property type="protein sequence ID" value="GAF25909.1"/>
    <property type="molecule type" value="Genomic_DNA"/>
</dbReference>
<protein>
    <recommendedName>
        <fullName evidence="3">2-amino-4-hydroxy-6-hydroxymethyldihydropteridine diphosphokinase</fullName>
        <ecNumber evidence="3">2.7.6.3</ecNumber>
    </recommendedName>
</protein>
<evidence type="ECO:0000256" key="1">
    <source>
        <dbReference type="ARBA" id="ARBA00000198"/>
    </source>
</evidence>
<evidence type="ECO:0000313" key="10">
    <source>
        <dbReference type="EMBL" id="GAF25909.1"/>
    </source>
</evidence>
<comment type="catalytic activity">
    <reaction evidence="1">
        <text>6-hydroxymethyl-7,8-dihydropterin + ATP = (7,8-dihydropterin-6-yl)methyl diphosphate + AMP + H(+)</text>
        <dbReference type="Rhea" id="RHEA:11412"/>
        <dbReference type="ChEBI" id="CHEBI:15378"/>
        <dbReference type="ChEBI" id="CHEBI:30616"/>
        <dbReference type="ChEBI" id="CHEBI:44841"/>
        <dbReference type="ChEBI" id="CHEBI:72950"/>
        <dbReference type="ChEBI" id="CHEBI:456215"/>
        <dbReference type="EC" id="2.7.6.3"/>
    </reaction>
</comment>
<accession>A0A0S6UAZ6</accession>
<evidence type="ECO:0000256" key="3">
    <source>
        <dbReference type="ARBA" id="ARBA00013253"/>
    </source>
</evidence>
<keyword evidence="4" id="KW-0808">Transferase</keyword>
<dbReference type="GO" id="GO:0003848">
    <property type="term" value="F:2-amino-4-hydroxy-6-hydroxymethyldihydropteridine diphosphokinase activity"/>
    <property type="evidence" value="ECO:0007669"/>
    <property type="project" value="UniProtKB-EC"/>
</dbReference>
<dbReference type="EC" id="2.7.6.3" evidence="3"/>
<keyword evidence="6 10" id="KW-0418">Kinase</keyword>
<dbReference type="Proteomes" id="UP000063718">
    <property type="component" value="Unassembled WGS sequence"/>
</dbReference>
<evidence type="ECO:0000256" key="8">
    <source>
        <dbReference type="ARBA" id="ARBA00022909"/>
    </source>
</evidence>
<dbReference type="Gene3D" id="3.30.70.560">
    <property type="entry name" value="7,8-Dihydro-6-hydroxymethylpterin-pyrophosphokinase HPPK"/>
    <property type="match status" value="1"/>
</dbReference>
<dbReference type="RefSeq" id="WP_025773693.1">
    <property type="nucleotide sequence ID" value="NZ_DF238840.1"/>
</dbReference>
<keyword evidence="5" id="KW-0547">Nucleotide-binding</keyword>
<dbReference type="PROSITE" id="PS00794">
    <property type="entry name" value="HPPK"/>
    <property type="match status" value="1"/>
</dbReference>
<dbReference type="InterPro" id="IPR035907">
    <property type="entry name" value="Hppk_sf"/>
</dbReference>
<dbReference type="InterPro" id="IPR000550">
    <property type="entry name" value="Hppk"/>
</dbReference>
<dbReference type="AlphaFoldDB" id="A0A0S6UAZ6"/>
<dbReference type="PANTHER" id="PTHR43071:SF1">
    <property type="entry name" value="2-AMINO-4-HYDROXY-6-HYDROXYMETHYLDIHYDROPTERIDINE PYROPHOSPHOKINASE"/>
    <property type="match status" value="1"/>
</dbReference>
<evidence type="ECO:0000256" key="5">
    <source>
        <dbReference type="ARBA" id="ARBA00022741"/>
    </source>
</evidence>
<proteinExistence type="predicted"/>
<feature type="domain" description="7,8-dihydro-6-hydroxymethylpterin-pyrophosphokinase" evidence="9">
    <location>
        <begin position="95"/>
        <end position="106"/>
    </location>
</feature>
<dbReference type="UniPathway" id="UPA00077">
    <property type="reaction ID" value="UER00155"/>
</dbReference>
<gene>
    <name evidence="10" type="ORF">MTY_1246</name>
</gene>
<organism evidence="10">
    <name type="scientific">Moorella thermoacetica Y72</name>
    <dbReference type="NCBI Taxonomy" id="1325331"/>
    <lineage>
        <taxon>Bacteria</taxon>
        <taxon>Bacillati</taxon>
        <taxon>Bacillota</taxon>
        <taxon>Clostridia</taxon>
        <taxon>Neomoorellales</taxon>
        <taxon>Neomoorellaceae</taxon>
        <taxon>Neomoorella</taxon>
    </lineage>
</organism>
<dbReference type="GO" id="GO:0016301">
    <property type="term" value="F:kinase activity"/>
    <property type="evidence" value="ECO:0007669"/>
    <property type="project" value="UniProtKB-KW"/>
</dbReference>
<evidence type="ECO:0000256" key="7">
    <source>
        <dbReference type="ARBA" id="ARBA00022840"/>
    </source>
</evidence>
<dbReference type="GO" id="GO:0046654">
    <property type="term" value="P:tetrahydrofolate biosynthetic process"/>
    <property type="evidence" value="ECO:0007669"/>
    <property type="project" value="UniProtKB-UniPathway"/>
</dbReference>
<evidence type="ECO:0000256" key="6">
    <source>
        <dbReference type="ARBA" id="ARBA00022777"/>
    </source>
</evidence>
<dbReference type="Pfam" id="PF01288">
    <property type="entry name" value="HPPK"/>
    <property type="match status" value="1"/>
</dbReference>
<dbReference type="SUPFAM" id="SSF55083">
    <property type="entry name" value="6-hydroxymethyl-7,8-dihydropterin pyrophosphokinase, HPPK"/>
    <property type="match status" value="1"/>
</dbReference>
<dbReference type="GO" id="GO:0005524">
    <property type="term" value="F:ATP binding"/>
    <property type="evidence" value="ECO:0007669"/>
    <property type="project" value="UniProtKB-KW"/>
</dbReference>
<evidence type="ECO:0000256" key="2">
    <source>
        <dbReference type="ARBA" id="ARBA00005051"/>
    </source>
</evidence>
<reference evidence="10" key="1">
    <citation type="journal article" date="2014" name="Gene">
        <title>Genome-guided analysis of transformation efficiency and carbon dioxide assimilation by Moorella thermoacetica Y72.</title>
        <authorList>
            <person name="Tsukahara K."/>
            <person name="Kita A."/>
            <person name="Nakashimada Y."/>
            <person name="Hoshino T."/>
            <person name="Murakami K."/>
        </authorList>
    </citation>
    <scope>NUCLEOTIDE SEQUENCE [LARGE SCALE GENOMIC DNA]</scope>
    <source>
        <strain evidence="10">Y72</strain>
    </source>
</reference>
<evidence type="ECO:0000256" key="4">
    <source>
        <dbReference type="ARBA" id="ARBA00022679"/>
    </source>
</evidence>
<comment type="pathway">
    <text evidence="2">Cofactor biosynthesis; tetrahydrofolate biosynthesis; 2-amino-4-hydroxy-6-hydroxymethyl-7,8-dihydropteridine diphosphate from 7,8-dihydroneopterin triphosphate: step 4/4.</text>
</comment>
<keyword evidence="8" id="KW-0289">Folate biosynthesis</keyword>
<name>A0A0S6UAZ6_NEOTH</name>
<dbReference type="CDD" id="cd00483">
    <property type="entry name" value="HPPK"/>
    <property type="match status" value="1"/>
</dbReference>
<dbReference type="GO" id="GO:0046656">
    <property type="term" value="P:folic acid biosynthetic process"/>
    <property type="evidence" value="ECO:0007669"/>
    <property type="project" value="UniProtKB-KW"/>
</dbReference>
<evidence type="ECO:0000259" key="9">
    <source>
        <dbReference type="PROSITE" id="PS00794"/>
    </source>
</evidence>
<keyword evidence="7" id="KW-0067">ATP-binding</keyword>
<dbReference type="NCBIfam" id="TIGR01498">
    <property type="entry name" value="folK"/>
    <property type="match status" value="1"/>
</dbReference>